<proteinExistence type="predicted"/>
<dbReference type="AlphaFoldDB" id="A0A2N6Q6U6"/>
<evidence type="ECO:0000313" key="2">
    <source>
        <dbReference type="Proteomes" id="UP000235661"/>
    </source>
</evidence>
<dbReference type="EMBL" id="PNGI01000006">
    <property type="protein sequence ID" value="PMC10716.1"/>
    <property type="molecule type" value="Genomic_DNA"/>
</dbReference>
<name>A0A2N6Q6U6_9BACT</name>
<reference evidence="1 2" key="1">
    <citation type="submission" date="2017-09" db="EMBL/GenBank/DDBJ databases">
        <title>Bacterial strain isolated from the female urinary microbiota.</title>
        <authorList>
            <person name="Thomas-White K."/>
            <person name="Kumar N."/>
            <person name="Forster S."/>
            <person name="Putonti C."/>
            <person name="Lawley T."/>
            <person name="Wolfe A.J."/>
        </authorList>
    </citation>
    <scope>NUCLEOTIDE SEQUENCE [LARGE SCALE GENOMIC DNA]</scope>
    <source>
        <strain evidence="1 2">UMB0818</strain>
    </source>
</reference>
<dbReference type="RefSeq" id="WP_102188091.1">
    <property type="nucleotide sequence ID" value="NZ_PNGI01000006.1"/>
</dbReference>
<comment type="caution">
    <text evidence="1">The sequence shown here is derived from an EMBL/GenBank/DDBJ whole genome shotgun (WGS) entry which is preliminary data.</text>
</comment>
<accession>A0A2N6Q6U6</accession>
<organism evidence="1 2">
    <name type="scientific">Hoylesella timonensis</name>
    <dbReference type="NCBI Taxonomy" id="386414"/>
    <lineage>
        <taxon>Bacteria</taxon>
        <taxon>Pseudomonadati</taxon>
        <taxon>Bacteroidota</taxon>
        <taxon>Bacteroidia</taxon>
        <taxon>Bacteroidales</taxon>
        <taxon>Prevotellaceae</taxon>
        <taxon>Hoylesella</taxon>
    </lineage>
</organism>
<protein>
    <submittedName>
        <fullName evidence="1">Uncharacterized protein</fullName>
    </submittedName>
</protein>
<dbReference type="Proteomes" id="UP000235661">
    <property type="component" value="Unassembled WGS sequence"/>
</dbReference>
<evidence type="ECO:0000313" key="1">
    <source>
        <dbReference type="EMBL" id="PMC10716.1"/>
    </source>
</evidence>
<gene>
    <name evidence="1" type="ORF">CJ232_04250</name>
</gene>
<sequence length="243" mass="28006">MFENTGDNSNLTSTNGFGFSCFENLGAAANDVSNFFQSAKPLDDEILEDEKATKKARRRTTECTELSKRFEYRRAFSEVKLLEAMEYVKLEKGTVYNFITAGDVDSLSYLKIVLNQHDLDYMLLSTWCMAAEDILQIQQWHEAGKIKKFDMYLGEIFPNSYKIEWGMVKRFYEQNPDVGRAAVFRNHSKIYAGYNIADDFYFGIQTSANINTNPRTENGCITVDKGLFDFYKAYFDGIQSFEK</sequence>